<dbReference type="Pfam" id="PF08624">
    <property type="entry name" value="CRC_subunit"/>
    <property type="match status" value="1"/>
</dbReference>
<feature type="compositionally biased region" description="Low complexity" evidence="1">
    <location>
        <begin position="67"/>
        <end position="83"/>
    </location>
</feature>
<feature type="region of interest" description="Disordered" evidence="1">
    <location>
        <begin position="1"/>
        <end position="197"/>
    </location>
</feature>
<evidence type="ECO:0000256" key="1">
    <source>
        <dbReference type="SAM" id="MobiDB-lite"/>
    </source>
</evidence>
<feature type="compositionally biased region" description="Basic residues" evidence="1">
    <location>
        <begin position="155"/>
        <end position="169"/>
    </location>
</feature>
<gene>
    <name evidence="2" type="ORF">GFSPODELE1_LOCUS7570</name>
</gene>
<feature type="compositionally biased region" description="Polar residues" evidence="1">
    <location>
        <begin position="40"/>
        <end position="51"/>
    </location>
</feature>
<feature type="compositionally biased region" description="Acidic residues" evidence="1">
    <location>
        <begin position="115"/>
        <end position="126"/>
    </location>
</feature>
<name>A0ABP1DQ03_9APHY</name>
<protein>
    <submittedName>
        <fullName evidence="2">Uncharacterized protein</fullName>
    </submittedName>
</protein>
<evidence type="ECO:0000313" key="3">
    <source>
        <dbReference type="Proteomes" id="UP001497453"/>
    </source>
</evidence>
<feature type="compositionally biased region" description="Polar residues" evidence="1">
    <location>
        <begin position="104"/>
        <end position="113"/>
    </location>
</feature>
<organism evidence="2 3">
    <name type="scientific">Somion occarium</name>
    <dbReference type="NCBI Taxonomy" id="3059160"/>
    <lineage>
        <taxon>Eukaryota</taxon>
        <taxon>Fungi</taxon>
        <taxon>Dikarya</taxon>
        <taxon>Basidiomycota</taxon>
        <taxon>Agaricomycotina</taxon>
        <taxon>Agaricomycetes</taxon>
        <taxon>Polyporales</taxon>
        <taxon>Cerrenaceae</taxon>
        <taxon>Somion</taxon>
    </lineage>
</organism>
<dbReference type="Proteomes" id="UP001497453">
    <property type="component" value="Chromosome 5"/>
</dbReference>
<keyword evidence="3" id="KW-1185">Reference proteome</keyword>
<proteinExistence type="predicted"/>
<accession>A0ABP1DQ03</accession>
<feature type="compositionally biased region" description="Acidic residues" evidence="1">
    <location>
        <begin position="52"/>
        <end position="61"/>
    </location>
</feature>
<dbReference type="InterPro" id="IPR013933">
    <property type="entry name" value="CRC_Rsc7/Swp82"/>
</dbReference>
<dbReference type="EMBL" id="OZ037948">
    <property type="protein sequence ID" value="CAL1709922.1"/>
    <property type="molecule type" value="Genomic_DNA"/>
</dbReference>
<feature type="compositionally biased region" description="Acidic residues" evidence="1">
    <location>
        <begin position="84"/>
        <end position="99"/>
    </location>
</feature>
<feature type="compositionally biased region" description="Basic residues" evidence="1">
    <location>
        <begin position="133"/>
        <end position="147"/>
    </location>
</feature>
<reference evidence="3" key="1">
    <citation type="submission" date="2024-04" db="EMBL/GenBank/DDBJ databases">
        <authorList>
            <person name="Shaw F."/>
            <person name="Minotto A."/>
        </authorList>
    </citation>
    <scope>NUCLEOTIDE SEQUENCE [LARGE SCALE GENOMIC DNA]</scope>
</reference>
<evidence type="ECO:0000313" key="2">
    <source>
        <dbReference type="EMBL" id="CAL1709922.1"/>
    </source>
</evidence>
<sequence>MPPKSSSARIIIKPPARRRGGAARGGGRTPRSRLQVVESEVSSPAPTATTQEDNEEPEEVEAGSNEAASSSLLPSASQTPAAGEEQDEEDVEAADDEGAGDNASTPAEGSTVPSDEGEEVEAGAEVEVEKAPRGRGRGRGGRPRGRPRGSGTPRARGRGSRGGRGRGRGRGSFTIKLPRRTGEEGEEGALASHEEGEGEAVALEAAGAEEPMGGGKPFKTVQGKVYIIEGDELVTDDDPKGDEKIDKDGNLLGGRKFKAHTFTLPNRHPTRQYMLAIDAARTSGFRDSLYYFRRNPLAMKLNATQWEKDHLIEEGKLGSHLKTRSVTLITARSAFKLHGSKMVIGGRWVVDDYYEDKVLAEVTEKGLKPGDYVGDLSEPTQAAAAAEAAARELQAGPLGIGPPTSMYRPGGPTTLFGGSGWGPYSDGPLNAVRKSLLNREGLNEENWMAIAALRTAEDGAEWAKLRRDNLKVCGGIQQLQPPQEPASEQRGGEMEFDVNVVEEGGVVGMKRPAGPEGDRRLRKKRRFDDGPLPLGIYEPQTGVVLCACFAVSTDTTRSFIQLSHPQIDTILNQDRQGGKSSMTASQSWEVRKWVMELGDSHGLTPSWNFQTFHHNLLRYVFIRLH</sequence>